<gene>
    <name evidence="3" type="ORF">TRV_04652</name>
</gene>
<dbReference type="AlphaFoldDB" id="D4DC00"/>
<protein>
    <recommendedName>
        <fullName evidence="5">Leucine Rich Repeat domain protein</fullName>
    </recommendedName>
</protein>
<evidence type="ECO:0000256" key="2">
    <source>
        <dbReference type="SAM" id="Phobius"/>
    </source>
</evidence>
<sequence length="971" mass="108461">MGVTVRGRPQACQVTPKSSLHYATLAVFLLLLLLRDDTSSSSTATPGILVFFFFFFFLFFHFVFLLIIFCLAFYLLYHPLASTSSSASASSLSLPPYTSAYTSPIDSSRKTRSRQPKRTTTNQQKREKEKEREREREKRASVSQIYWESLQLSSVSVSISAYLVCCVACCWTLRSYLYLPVASSYPVIITLLSVVRLILQSKEKDQSIKKKVDSKRKTKRQETKPSSCSAFSSLFSALVLPFFLRPNSTTQAKKPQSTPTTATPAQATCQRKERNQTENQEKQEEAKTITIQYTLPYHSMTPSDLAHQPSPHPPALPVSALDQDNDIDIPDADDVEDIKIAAAHKRQDSFSSQARSHSRSSSIGGASFGSIEEDNTGIAQSFVDTKESNSSGDKTHAADCSASKAKELKAPIPDFCCPCGTFRGWKQIRLGGRKLSRSYSDLRLLGGTQARGWAWEEEAPNPEPPKAQQQQQQNEDQEEVLELRRPAPRVTKRACLERLPVEILDEIISHLALDIPPNGYTPRNVDLISCLLTCRTLHSATLGVLYRHITIPHSIIFSKALNHIRQYPSLGTIVRRLDFSHFTSVGLGRTQQMNVEIQNLTAKTLLQCLDLLPNLKELLLQEHVEDDVDGDVVRKIFITKTLLRAIDFCGCSSAKFSSGFLSAVTQEPEFPSVLPNLRRISLHECTGLPDEAFQSLLPRLINLTHLDVAHTQISNSTLFLIPYTARLTHLNISRCTKLTGPEVVRFLSTHPAVTSSLVYLNLMVDASRHRILEEADVPNLLPHLKSTLRSLNLGGARITSAHMPDLLRLSKHVEELGLSSADLTLDDINSFFAPPPSSATGSSNATPWQPSHLRYLDLTRNPYLNQAALFNSKSCLLVTPQSYPLLVIEMSERIIAPLRSRSKSNNNRSGWVVRELGRRGWYVREPSGDPSMPVDDGQRSWKMGAHWWGTRKIPVSVGDVGGIYGHYMFKK</sequence>
<dbReference type="HOGENOM" id="CLU_305475_0_0_1"/>
<keyword evidence="4" id="KW-1185">Reference proteome</keyword>
<dbReference type="RefSeq" id="XP_003021220.1">
    <property type="nucleotide sequence ID" value="XM_003021174.1"/>
</dbReference>
<feature type="region of interest" description="Disordered" evidence="1">
    <location>
        <begin position="344"/>
        <end position="371"/>
    </location>
</feature>
<dbReference type="SMART" id="SM00367">
    <property type="entry name" value="LRR_CC"/>
    <property type="match status" value="2"/>
</dbReference>
<feature type="region of interest" description="Disordered" evidence="1">
    <location>
        <begin position="457"/>
        <end position="483"/>
    </location>
</feature>
<dbReference type="EMBL" id="ACYE01000235">
    <property type="protein sequence ID" value="EFE40602.1"/>
    <property type="molecule type" value="Genomic_DNA"/>
</dbReference>
<feature type="compositionally biased region" description="Basic and acidic residues" evidence="1">
    <location>
        <begin position="270"/>
        <end position="286"/>
    </location>
</feature>
<organism evidence="3 4">
    <name type="scientific">Trichophyton verrucosum (strain HKI 0517)</name>
    <dbReference type="NCBI Taxonomy" id="663202"/>
    <lineage>
        <taxon>Eukaryota</taxon>
        <taxon>Fungi</taxon>
        <taxon>Dikarya</taxon>
        <taxon>Ascomycota</taxon>
        <taxon>Pezizomycotina</taxon>
        <taxon>Eurotiomycetes</taxon>
        <taxon>Eurotiomycetidae</taxon>
        <taxon>Onygenales</taxon>
        <taxon>Arthrodermataceae</taxon>
        <taxon>Trichophyton</taxon>
    </lineage>
</organism>
<name>D4DC00_TRIVH</name>
<feature type="transmembrane region" description="Helical" evidence="2">
    <location>
        <begin position="20"/>
        <end position="36"/>
    </location>
</feature>
<keyword evidence="2" id="KW-0812">Transmembrane</keyword>
<feature type="compositionally biased region" description="Low complexity" evidence="1">
    <location>
        <begin position="349"/>
        <end position="370"/>
    </location>
</feature>
<comment type="caution">
    <text evidence="3">The sequence shown here is derived from an EMBL/GenBank/DDBJ whole genome shotgun (WGS) entry which is preliminary data.</text>
</comment>
<dbReference type="InterPro" id="IPR006553">
    <property type="entry name" value="Leu-rich_rpt_Cys-con_subtyp"/>
</dbReference>
<dbReference type="InterPro" id="IPR032675">
    <property type="entry name" value="LRR_dom_sf"/>
</dbReference>
<feature type="region of interest" description="Disordered" evidence="1">
    <location>
        <begin position="103"/>
        <end position="136"/>
    </location>
</feature>
<proteinExistence type="predicted"/>
<dbReference type="Proteomes" id="UP000008383">
    <property type="component" value="Unassembled WGS sequence"/>
</dbReference>
<evidence type="ECO:0008006" key="5">
    <source>
        <dbReference type="Google" id="ProtNLM"/>
    </source>
</evidence>
<feature type="compositionally biased region" description="Basic and acidic residues" evidence="1">
    <location>
        <begin position="124"/>
        <end position="136"/>
    </location>
</feature>
<accession>D4DC00</accession>
<dbReference type="Gene3D" id="3.80.10.10">
    <property type="entry name" value="Ribonuclease Inhibitor"/>
    <property type="match status" value="1"/>
</dbReference>
<dbReference type="CDD" id="cd09917">
    <property type="entry name" value="F-box_SF"/>
    <property type="match status" value="1"/>
</dbReference>
<dbReference type="OrthoDB" id="9994419at2759"/>
<dbReference type="GeneID" id="9578065"/>
<keyword evidence="2" id="KW-1133">Transmembrane helix</keyword>
<evidence type="ECO:0000256" key="1">
    <source>
        <dbReference type="SAM" id="MobiDB-lite"/>
    </source>
</evidence>
<feature type="compositionally biased region" description="Low complexity" evidence="1">
    <location>
        <begin position="255"/>
        <end position="269"/>
    </location>
</feature>
<feature type="region of interest" description="Disordered" evidence="1">
    <location>
        <begin position="249"/>
        <end position="286"/>
    </location>
</feature>
<feature type="region of interest" description="Disordered" evidence="1">
    <location>
        <begin position="299"/>
        <end position="330"/>
    </location>
</feature>
<feature type="transmembrane region" description="Helical" evidence="2">
    <location>
        <begin position="48"/>
        <end position="77"/>
    </location>
</feature>
<dbReference type="SUPFAM" id="SSF52047">
    <property type="entry name" value="RNI-like"/>
    <property type="match status" value="1"/>
</dbReference>
<reference evidence="4" key="1">
    <citation type="journal article" date="2011" name="Genome Biol.">
        <title>Comparative and functional genomics provide insights into the pathogenicity of dermatophytic fungi.</title>
        <authorList>
            <person name="Burmester A."/>
            <person name="Shelest E."/>
            <person name="Gloeckner G."/>
            <person name="Heddergott C."/>
            <person name="Schindler S."/>
            <person name="Staib P."/>
            <person name="Heidel A."/>
            <person name="Felder M."/>
            <person name="Petzold A."/>
            <person name="Szafranski K."/>
            <person name="Feuermann M."/>
            <person name="Pedruzzi I."/>
            <person name="Priebe S."/>
            <person name="Groth M."/>
            <person name="Winkler R."/>
            <person name="Li W."/>
            <person name="Kniemeyer O."/>
            <person name="Schroeckh V."/>
            <person name="Hertweck C."/>
            <person name="Hube B."/>
            <person name="White T.C."/>
            <person name="Platzer M."/>
            <person name="Guthke R."/>
            <person name="Heitman J."/>
            <person name="Woestemeyer J."/>
            <person name="Zipfel P.F."/>
            <person name="Monod M."/>
            <person name="Brakhage A.A."/>
        </authorList>
    </citation>
    <scope>NUCLEOTIDE SEQUENCE [LARGE SCALE GENOMIC DNA]</scope>
    <source>
        <strain evidence="4">HKI 0517</strain>
    </source>
</reference>
<evidence type="ECO:0000313" key="4">
    <source>
        <dbReference type="Proteomes" id="UP000008383"/>
    </source>
</evidence>
<dbReference type="KEGG" id="tve:TRV_04652"/>
<keyword evidence="2" id="KW-0472">Membrane</keyword>
<evidence type="ECO:0000313" key="3">
    <source>
        <dbReference type="EMBL" id="EFE40602.1"/>
    </source>
</evidence>